<evidence type="ECO:0008006" key="5">
    <source>
        <dbReference type="Google" id="ProtNLM"/>
    </source>
</evidence>
<dbReference type="RefSeq" id="WP_099615647.1">
    <property type="nucleotide sequence ID" value="NZ_KZ319375.1"/>
</dbReference>
<sequence length="186" mass="20253">MVTTNLRRQHGAALVMTLLILLVLTLLAASNMERVTMQELMVNAQRDGDVTLELTEDVLREAERRIDNGLVVLSDFDEGGPLYVAGSAPDPEQAATWADGASFEATETYTAWQGAFDGRTFPVPRYFIELVGDVAGMSQVTDVVMAGRQDMTTGAARPQGFRIVAMSQGFSGNARRIVEVYYAGEL</sequence>
<name>A0A2G1UHD6_9GAMM</name>
<dbReference type="InterPro" id="IPR025746">
    <property type="entry name" value="PilX_N_dom"/>
</dbReference>
<dbReference type="InterPro" id="IPR025205">
    <property type="entry name" value="PilX/PilW_C"/>
</dbReference>
<proteinExistence type="predicted"/>
<protein>
    <recommendedName>
        <fullName evidence="5">Type 4 fimbrial biogenesis protein PilX N-terminal domain-containing protein</fullName>
    </recommendedName>
</protein>
<dbReference type="EMBL" id="NTFH01000012">
    <property type="protein sequence ID" value="PHQ13921.1"/>
    <property type="molecule type" value="Genomic_DNA"/>
</dbReference>
<keyword evidence="4" id="KW-1185">Reference proteome</keyword>
<dbReference type="Proteomes" id="UP000231409">
    <property type="component" value="Unassembled WGS sequence"/>
</dbReference>
<gene>
    <name evidence="3" type="ORF">CLH61_15335</name>
</gene>
<evidence type="ECO:0000259" key="2">
    <source>
        <dbReference type="Pfam" id="PF14341"/>
    </source>
</evidence>
<reference evidence="3 4" key="1">
    <citation type="submission" date="2017-09" db="EMBL/GenBank/DDBJ databases">
        <title>The draft genome sequences of Marinobacter sp. PWS21.</title>
        <authorList>
            <person name="Cao J."/>
        </authorList>
    </citation>
    <scope>NUCLEOTIDE SEQUENCE [LARGE SCALE GENOMIC DNA]</scope>
    <source>
        <strain evidence="3 4">PWS21</strain>
    </source>
</reference>
<feature type="domain" description="Type 4 fimbrial biogenesis protein PilX N-terminal" evidence="2">
    <location>
        <begin position="11"/>
        <end position="56"/>
    </location>
</feature>
<dbReference type="Pfam" id="PF13681">
    <property type="entry name" value="PilX"/>
    <property type="match status" value="1"/>
</dbReference>
<evidence type="ECO:0000259" key="1">
    <source>
        <dbReference type="Pfam" id="PF13681"/>
    </source>
</evidence>
<dbReference type="Pfam" id="PF14341">
    <property type="entry name" value="PilX_N"/>
    <property type="match status" value="1"/>
</dbReference>
<evidence type="ECO:0000313" key="4">
    <source>
        <dbReference type="Proteomes" id="UP000231409"/>
    </source>
</evidence>
<evidence type="ECO:0000313" key="3">
    <source>
        <dbReference type="EMBL" id="PHQ13921.1"/>
    </source>
</evidence>
<feature type="domain" description="PilX/PilW C-terminal" evidence="1">
    <location>
        <begin position="97"/>
        <end position="183"/>
    </location>
</feature>
<dbReference type="AlphaFoldDB" id="A0A2G1UHD6"/>
<comment type="caution">
    <text evidence="3">The sequence shown here is derived from an EMBL/GenBank/DDBJ whole genome shotgun (WGS) entry which is preliminary data.</text>
</comment>
<organism evidence="3 4">
    <name type="scientific">Marinobacter profundi</name>
    <dbReference type="NCBI Taxonomy" id="2666256"/>
    <lineage>
        <taxon>Bacteria</taxon>
        <taxon>Pseudomonadati</taxon>
        <taxon>Pseudomonadota</taxon>
        <taxon>Gammaproteobacteria</taxon>
        <taxon>Pseudomonadales</taxon>
        <taxon>Marinobacteraceae</taxon>
        <taxon>Marinobacter</taxon>
    </lineage>
</organism>
<accession>A0A2G1UHD6</accession>